<evidence type="ECO:0000313" key="1">
    <source>
        <dbReference type="EMBL" id="CAH1998767.1"/>
    </source>
</evidence>
<dbReference type="Proteomes" id="UP001152888">
    <property type="component" value="Unassembled WGS sequence"/>
</dbReference>
<comment type="caution">
    <text evidence="1">The sequence shown here is derived from an EMBL/GenBank/DDBJ whole genome shotgun (WGS) entry which is preliminary data.</text>
</comment>
<reference evidence="1" key="1">
    <citation type="submission" date="2022-03" db="EMBL/GenBank/DDBJ databases">
        <authorList>
            <person name="Sayadi A."/>
        </authorList>
    </citation>
    <scope>NUCLEOTIDE SEQUENCE</scope>
</reference>
<accession>A0A9P0LM56</accession>
<evidence type="ECO:0000313" key="2">
    <source>
        <dbReference type="Proteomes" id="UP001152888"/>
    </source>
</evidence>
<dbReference type="EMBL" id="CAKOFQ010007340">
    <property type="protein sequence ID" value="CAH1998767.1"/>
    <property type="molecule type" value="Genomic_DNA"/>
</dbReference>
<keyword evidence="2" id="KW-1185">Reference proteome</keyword>
<sequence length="31" mass="3845">MNLSDRDDMELGKRRRILRKLLFVTVKILWQ</sequence>
<gene>
    <name evidence="1" type="ORF">ACAOBT_LOCUS24561</name>
</gene>
<dbReference type="AlphaFoldDB" id="A0A9P0LM56"/>
<proteinExistence type="predicted"/>
<protein>
    <submittedName>
        <fullName evidence="1">Uncharacterized protein</fullName>
    </submittedName>
</protein>
<name>A0A9P0LM56_ACAOB</name>
<organism evidence="1 2">
    <name type="scientific">Acanthoscelides obtectus</name>
    <name type="common">Bean weevil</name>
    <name type="synonym">Bruchus obtectus</name>
    <dbReference type="NCBI Taxonomy" id="200917"/>
    <lineage>
        <taxon>Eukaryota</taxon>
        <taxon>Metazoa</taxon>
        <taxon>Ecdysozoa</taxon>
        <taxon>Arthropoda</taxon>
        <taxon>Hexapoda</taxon>
        <taxon>Insecta</taxon>
        <taxon>Pterygota</taxon>
        <taxon>Neoptera</taxon>
        <taxon>Endopterygota</taxon>
        <taxon>Coleoptera</taxon>
        <taxon>Polyphaga</taxon>
        <taxon>Cucujiformia</taxon>
        <taxon>Chrysomeloidea</taxon>
        <taxon>Chrysomelidae</taxon>
        <taxon>Bruchinae</taxon>
        <taxon>Bruchini</taxon>
        <taxon>Acanthoscelides</taxon>
    </lineage>
</organism>